<feature type="domain" description="YncI copper-binding" evidence="4">
    <location>
        <begin position="28"/>
        <end position="151"/>
    </location>
</feature>
<evidence type="ECO:0000256" key="3">
    <source>
        <dbReference type="SAM" id="SignalP"/>
    </source>
</evidence>
<feature type="transmembrane region" description="Helical" evidence="2">
    <location>
        <begin position="207"/>
        <end position="228"/>
    </location>
</feature>
<dbReference type="AlphaFoldDB" id="A0A919IBT6"/>
<dbReference type="EMBL" id="BOMH01000002">
    <property type="protein sequence ID" value="GID62577.1"/>
    <property type="molecule type" value="Genomic_DNA"/>
</dbReference>
<keyword evidence="2" id="KW-1133">Transmembrane helix</keyword>
<feature type="signal peptide" evidence="3">
    <location>
        <begin position="1"/>
        <end position="26"/>
    </location>
</feature>
<proteinExistence type="predicted"/>
<dbReference type="Gene3D" id="2.60.40.2230">
    <property type="entry name" value="Uncharacterised protein YcnI-like PF07987, DUF1775"/>
    <property type="match status" value="1"/>
</dbReference>
<dbReference type="InterPro" id="IPR012533">
    <property type="entry name" value="YcnI-copper_dom"/>
</dbReference>
<keyword evidence="2" id="KW-0472">Membrane</keyword>
<accession>A0A919IBT6</accession>
<evidence type="ECO:0000256" key="1">
    <source>
        <dbReference type="SAM" id="MobiDB-lite"/>
    </source>
</evidence>
<organism evidence="5 6">
    <name type="scientific">Actinoplanes cyaneus</name>
    <dbReference type="NCBI Taxonomy" id="52696"/>
    <lineage>
        <taxon>Bacteria</taxon>
        <taxon>Bacillati</taxon>
        <taxon>Actinomycetota</taxon>
        <taxon>Actinomycetes</taxon>
        <taxon>Micromonosporales</taxon>
        <taxon>Micromonosporaceae</taxon>
        <taxon>Actinoplanes</taxon>
    </lineage>
</organism>
<keyword evidence="6" id="KW-1185">Reference proteome</keyword>
<evidence type="ECO:0000313" key="5">
    <source>
        <dbReference type="EMBL" id="GID62577.1"/>
    </source>
</evidence>
<keyword evidence="3" id="KW-0732">Signal</keyword>
<keyword evidence="2" id="KW-0812">Transmembrane</keyword>
<protein>
    <recommendedName>
        <fullName evidence="4">YncI copper-binding domain-containing protein</fullName>
    </recommendedName>
</protein>
<dbReference type="Pfam" id="PF07987">
    <property type="entry name" value="DUF1775"/>
    <property type="match status" value="1"/>
</dbReference>
<feature type="region of interest" description="Disordered" evidence="1">
    <location>
        <begin position="232"/>
        <end position="274"/>
    </location>
</feature>
<evidence type="ECO:0000259" key="4">
    <source>
        <dbReference type="Pfam" id="PF07987"/>
    </source>
</evidence>
<dbReference type="InterPro" id="IPR038507">
    <property type="entry name" value="YcnI-like_sf"/>
</dbReference>
<feature type="chain" id="PRO_5038128949" description="YncI copper-binding domain-containing protein" evidence="3">
    <location>
        <begin position="27"/>
        <end position="274"/>
    </location>
</feature>
<gene>
    <name evidence="5" type="ORF">Acy02nite_04580</name>
</gene>
<name>A0A919IBT6_9ACTN</name>
<sequence>MRYSVTALTFVTAAGVLGVTAGPAYADVTVSPASVPQGSGQNLTYHYVNDGTQPVSQVTLLIPADSPIAEVYPLSVDDWAPKIDYQQLTEPLKTIHGGTPVTEAPKSITWIAMAGKEIKPGGAADLSVALGPLPTLSSITFSLTGRYADGKDAPAMTTSLALTPDPDGSIAAAGHAAHGDAGPAAGEDAVFQQAVAEAEDDARGGSAFAVAGWVVALLALLGAGVMILRNRHRAEEPDESPAPEDESSSSGGTPDAEADSGKEPVAAGRWSLKG</sequence>
<comment type="caution">
    <text evidence="5">The sequence shown here is derived from an EMBL/GenBank/DDBJ whole genome shotgun (WGS) entry which is preliminary data.</text>
</comment>
<feature type="compositionally biased region" description="Acidic residues" evidence="1">
    <location>
        <begin position="236"/>
        <end position="247"/>
    </location>
</feature>
<dbReference type="Proteomes" id="UP000619479">
    <property type="component" value="Unassembled WGS sequence"/>
</dbReference>
<reference evidence="5" key="1">
    <citation type="submission" date="2021-01" db="EMBL/GenBank/DDBJ databases">
        <title>Whole genome shotgun sequence of Actinoplanes cyaneus NBRC 14990.</title>
        <authorList>
            <person name="Komaki H."/>
            <person name="Tamura T."/>
        </authorList>
    </citation>
    <scope>NUCLEOTIDE SEQUENCE</scope>
    <source>
        <strain evidence="5">NBRC 14990</strain>
    </source>
</reference>
<dbReference type="RefSeq" id="WP_203738048.1">
    <property type="nucleotide sequence ID" value="NZ_BAAAUC010000002.1"/>
</dbReference>
<evidence type="ECO:0000256" key="2">
    <source>
        <dbReference type="SAM" id="Phobius"/>
    </source>
</evidence>
<evidence type="ECO:0000313" key="6">
    <source>
        <dbReference type="Proteomes" id="UP000619479"/>
    </source>
</evidence>